<feature type="transmembrane region" description="Helical" evidence="1">
    <location>
        <begin position="26"/>
        <end position="43"/>
    </location>
</feature>
<proteinExistence type="predicted"/>
<name>A0A6M5YIE0_9BACT</name>
<feature type="transmembrane region" description="Helical" evidence="1">
    <location>
        <begin position="137"/>
        <end position="157"/>
    </location>
</feature>
<protein>
    <recommendedName>
        <fullName evidence="4">Glycosyltransferase RgtA/B/C/D-like domain-containing protein</fullName>
    </recommendedName>
</protein>
<feature type="transmembrane region" description="Helical" evidence="1">
    <location>
        <begin position="324"/>
        <end position="341"/>
    </location>
</feature>
<dbReference type="AlphaFoldDB" id="A0A6M5YIE0"/>
<feature type="transmembrane region" description="Helical" evidence="1">
    <location>
        <begin position="297"/>
        <end position="317"/>
    </location>
</feature>
<sequence>MSGSPSDPIPRAEPAGPTGAAASPRWVRLLVFAAFCAAALVLLRDVGHGRRPRLVGDIWEHWLIAESFHSHGTPDLQPQDMDAVYAEARRHGLVPPPKPYAYETAPDGRLYGMHFWAYAACGVPAKAYLHWAGQCELAWPALSNAMWFLLAIGTVLFGSSRPPGERFALVGLAAAGPAWHYVAWSGSELFSWAFVLIGVSAYRDRRYGWAGAAAGAAALQNPPIILFGGVAVLAALVERRWRCAAGATAGTAIGLLPYAFFLYHFGKPNLIAVDHVRTEYVSWIRGWSQLTDLSQGLLPFAPVVLAAGVFGAGRLAAGRDPRGLLLLVATVGVAVGTQVSQNWNSSCDGLQRYLVWLIPLVAGVAVAGIAPAGAGGPRLWALGATAVLIQSGLITAYAKTGATAEGYLGHSKMAKWVLTRYPEGYWAEYEVFIERTRHSDDWPLTPSEYPVGFVRGDGTVSKMLLDPESVENVAARYQVDPGYMTELRAEAAGRTGLFYAHPPHGAVRVR</sequence>
<evidence type="ECO:0000313" key="2">
    <source>
        <dbReference type="EMBL" id="QJW93080.1"/>
    </source>
</evidence>
<dbReference type="KEGG" id="ftj:FTUN_0582"/>
<feature type="transmembrane region" description="Helical" evidence="1">
    <location>
        <begin position="353"/>
        <end position="372"/>
    </location>
</feature>
<organism evidence="2 3">
    <name type="scientific">Frigoriglobus tundricola</name>
    <dbReference type="NCBI Taxonomy" id="2774151"/>
    <lineage>
        <taxon>Bacteria</taxon>
        <taxon>Pseudomonadati</taxon>
        <taxon>Planctomycetota</taxon>
        <taxon>Planctomycetia</taxon>
        <taxon>Gemmatales</taxon>
        <taxon>Gemmataceae</taxon>
        <taxon>Frigoriglobus</taxon>
    </lineage>
</organism>
<keyword evidence="1" id="KW-0812">Transmembrane</keyword>
<feature type="transmembrane region" description="Helical" evidence="1">
    <location>
        <begin position="178"/>
        <end position="202"/>
    </location>
</feature>
<gene>
    <name evidence="2" type="ORF">FTUN_0582</name>
</gene>
<dbReference type="Proteomes" id="UP000503447">
    <property type="component" value="Chromosome"/>
</dbReference>
<evidence type="ECO:0000313" key="3">
    <source>
        <dbReference type="Proteomes" id="UP000503447"/>
    </source>
</evidence>
<feature type="transmembrane region" description="Helical" evidence="1">
    <location>
        <begin position="244"/>
        <end position="265"/>
    </location>
</feature>
<keyword evidence="1" id="KW-1133">Transmembrane helix</keyword>
<evidence type="ECO:0008006" key="4">
    <source>
        <dbReference type="Google" id="ProtNLM"/>
    </source>
</evidence>
<keyword evidence="1" id="KW-0472">Membrane</keyword>
<dbReference type="EMBL" id="CP053452">
    <property type="protein sequence ID" value="QJW93080.1"/>
    <property type="molecule type" value="Genomic_DNA"/>
</dbReference>
<accession>A0A6M5YIE0</accession>
<reference evidence="3" key="1">
    <citation type="submission" date="2020-05" db="EMBL/GenBank/DDBJ databases">
        <title>Frigoriglobus tundricola gen. nov., sp. nov., a psychrotolerant cellulolytic planctomycete of the family Gemmataceae with two divergent copies of 16S rRNA gene.</title>
        <authorList>
            <person name="Kulichevskaya I.S."/>
            <person name="Ivanova A.A."/>
            <person name="Naumoff D.G."/>
            <person name="Beletsky A.V."/>
            <person name="Rijpstra W.I.C."/>
            <person name="Sinninghe Damste J.S."/>
            <person name="Mardanov A.V."/>
            <person name="Ravin N.V."/>
            <person name="Dedysh S.N."/>
        </authorList>
    </citation>
    <scope>NUCLEOTIDE SEQUENCE [LARGE SCALE GENOMIC DNA]</scope>
    <source>
        <strain evidence="3">PL17</strain>
    </source>
</reference>
<feature type="transmembrane region" description="Helical" evidence="1">
    <location>
        <begin position="208"/>
        <end position="237"/>
    </location>
</feature>
<dbReference type="RefSeq" id="WP_171469352.1">
    <property type="nucleotide sequence ID" value="NZ_CP053452.2"/>
</dbReference>
<evidence type="ECO:0000256" key="1">
    <source>
        <dbReference type="SAM" id="Phobius"/>
    </source>
</evidence>
<feature type="transmembrane region" description="Helical" evidence="1">
    <location>
        <begin position="115"/>
        <end position="131"/>
    </location>
</feature>
<keyword evidence="3" id="KW-1185">Reference proteome</keyword>